<evidence type="ECO:0000256" key="7">
    <source>
        <dbReference type="ARBA" id="ARBA00023015"/>
    </source>
</evidence>
<reference evidence="13" key="1">
    <citation type="submission" date="2016-03" db="EMBL/GenBank/DDBJ databases">
        <authorList>
            <person name="Ploux O."/>
        </authorList>
    </citation>
    <scope>NUCLEOTIDE SEQUENCE [LARGE SCALE GENOMIC DNA]</scope>
</reference>
<comment type="cofactor">
    <cofactor evidence="1">
        <name>[4Fe-4S] cluster</name>
        <dbReference type="ChEBI" id="CHEBI:49883"/>
    </cofactor>
</comment>
<dbReference type="KEGG" id="vg:29126443"/>
<evidence type="ECO:0000256" key="3">
    <source>
        <dbReference type="ARBA" id="ARBA00022485"/>
    </source>
</evidence>
<dbReference type="InterPro" id="IPR003482">
    <property type="entry name" value="Whib"/>
</dbReference>
<dbReference type="GO" id="GO:0045892">
    <property type="term" value="P:negative regulation of DNA-templated transcription"/>
    <property type="evidence" value="ECO:0007669"/>
    <property type="project" value="TreeGrafter"/>
</dbReference>
<feature type="domain" description="4Fe-4S Wbl-type" evidence="11">
    <location>
        <begin position="115"/>
        <end position="172"/>
    </location>
</feature>
<evidence type="ECO:0000256" key="1">
    <source>
        <dbReference type="ARBA" id="ARBA00001966"/>
    </source>
</evidence>
<dbReference type="GO" id="GO:0046872">
    <property type="term" value="F:metal ion binding"/>
    <property type="evidence" value="ECO:0007669"/>
    <property type="project" value="UniProtKB-KW"/>
</dbReference>
<keyword evidence="8" id="KW-0238">DNA-binding</keyword>
<keyword evidence="13" id="KW-1185">Reference proteome</keyword>
<keyword evidence="9" id="KW-1015">Disulfide bond</keyword>
<evidence type="ECO:0000256" key="4">
    <source>
        <dbReference type="ARBA" id="ARBA00022723"/>
    </source>
</evidence>
<keyword evidence="5" id="KW-0408">Iron</keyword>
<name>A0A142K839_9CAUD</name>
<evidence type="ECO:0000256" key="2">
    <source>
        <dbReference type="ARBA" id="ARBA00006597"/>
    </source>
</evidence>
<dbReference type="GO" id="GO:0047134">
    <property type="term" value="F:protein-disulfide reductase [NAD(P)H] activity"/>
    <property type="evidence" value="ECO:0007669"/>
    <property type="project" value="TreeGrafter"/>
</dbReference>
<proteinExistence type="inferred from homology"/>
<evidence type="ECO:0000313" key="12">
    <source>
        <dbReference type="EMBL" id="AMS02272.1"/>
    </source>
</evidence>
<gene>
    <name evidence="12" type="primary">46</name>
    <name evidence="12" type="ORF">SEA_PHRANN_46</name>
</gene>
<sequence>MSTRQVDMIPEANLDRVANIALGIAEKIREDDPRRLYAELVNLAQWHPAKAAQVTMALAAFFNPDEGIDTLRRRVEAITAPRASRDGNGVVSAYGLGLVESWESYEPDDWTLGAACTQTDPEVFYPEKGESVEPARTICARCDVRAKCLEVALANDEAFGIWGGLTPNQRLALKRGRAFRACGYCGEQFMPGRPEQRFCSRQCVALDLSARQAVAS</sequence>
<accession>A0A142K839</accession>
<dbReference type="PANTHER" id="PTHR38839:SF4">
    <property type="entry name" value="TRANSCRIPTIONAL REGULATOR WHIB"/>
    <property type="match status" value="1"/>
</dbReference>
<keyword evidence="4" id="KW-0479">Metal-binding</keyword>
<evidence type="ECO:0000256" key="6">
    <source>
        <dbReference type="ARBA" id="ARBA00023014"/>
    </source>
</evidence>
<protein>
    <submittedName>
        <fullName evidence="12">WhiB family transcription factor</fullName>
    </submittedName>
</protein>
<dbReference type="HAMAP" id="MF_01479">
    <property type="entry name" value="WhiB"/>
    <property type="match status" value="1"/>
</dbReference>
<evidence type="ECO:0000256" key="10">
    <source>
        <dbReference type="ARBA" id="ARBA00023163"/>
    </source>
</evidence>
<dbReference type="GO" id="GO:0003677">
    <property type="term" value="F:DNA binding"/>
    <property type="evidence" value="ECO:0007669"/>
    <property type="project" value="UniProtKB-KW"/>
</dbReference>
<dbReference type="Proteomes" id="UP000202629">
    <property type="component" value="Segment"/>
</dbReference>
<dbReference type="GO" id="GO:0051539">
    <property type="term" value="F:4 iron, 4 sulfur cluster binding"/>
    <property type="evidence" value="ECO:0007669"/>
    <property type="project" value="UniProtKB-KW"/>
</dbReference>
<organism evidence="12 13">
    <name type="scientific">Mycobacterium phage Phrann</name>
    <dbReference type="NCBI Taxonomy" id="1821541"/>
    <lineage>
        <taxon>Viruses</taxon>
        <taxon>Duplodnaviria</taxon>
        <taxon>Heunggongvirae</taxon>
        <taxon>Uroviricota</taxon>
        <taxon>Caudoviricetes</taxon>
        <taxon>Nclasvirinae</taxon>
        <taxon>Charlievirus</taxon>
        <taxon>Charlievirus phrann</taxon>
    </lineage>
</organism>
<keyword evidence="10" id="KW-0804">Transcription</keyword>
<evidence type="ECO:0000259" key="11">
    <source>
        <dbReference type="PROSITE" id="PS51674"/>
    </source>
</evidence>
<evidence type="ECO:0000256" key="8">
    <source>
        <dbReference type="ARBA" id="ARBA00023125"/>
    </source>
</evidence>
<dbReference type="GeneID" id="29126443"/>
<evidence type="ECO:0000313" key="13">
    <source>
        <dbReference type="Proteomes" id="UP000202629"/>
    </source>
</evidence>
<dbReference type="RefSeq" id="YP_009304238.1">
    <property type="nucleotide sequence ID" value="NC_031266.1"/>
</dbReference>
<keyword evidence="7" id="KW-0805">Transcription regulation</keyword>
<keyword evidence="3" id="KW-0004">4Fe-4S</keyword>
<dbReference type="OrthoDB" id="15918at10239"/>
<dbReference type="InterPro" id="IPR034768">
    <property type="entry name" value="4FE4S_WBL"/>
</dbReference>
<dbReference type="PANTHER" id="PTHR38839">
    <property type="entry name" value="TRANSCRIPTIONAL REGULATOR WHID-RELATED"/>
    <property type="match status" value="1"/>
</dbReference>
<dbReference type="PROSITE" id="PS51674">
    <property type="entry name" value="4FE4S_WBL"/>
    <property type="match status" value="1"/>
</dbReference>
<evidence type="ECO:0000256" key="5">
    <source>
        <dbReference type="ARBA" id="ARBA00023004"/>
    </source>
</evidence>
<evidence type="ECO:0000256" key="9">
    <source>
        <dbReference type="ARBA" id="ARBA00023157"/>
    </source>
</evidence>
<dbReference type="Pfam" id="PF02467">
    <property type="entry name" value="Whib"/>
    <property type="match status" value="1"/>
</dbReference>
<dbReference type="EMBL" id="KU935731">
    <property type="protein sequence ID" value="AMS02272.1"/>
    <property type="molecule type" value="Genomic_DNA"/>
</dbReference>
<keyword evidence="6" id="KW-0411">Iron-sulfur</keyword>
<comment type="similarity">
    <text evidence="2">Belongs to the WhiB family.</text>
</comment>